<dbReference type="GO" id="GO:0003677">
    <property type="term" value="F:DNA binding"/>
    <property type="evidence" value="ECO:0007669"/>
    <property type="project" value="InterPro"/>
</dbReference>
<organism evidence="1 2">
    <name type="scientific">Thalassospira marina</name>
    <dbReference type="NCBI Taxonomy" id="2048283"/>
    <lineage>
        <taxon>Bacteria</taxon>
        <taxon>Pseudomonadati</taxon>
        <taxon>Pseudomonadota</taxon>
        <taxon>Alphaproteobacteria</taxon>
        <taxon>Rhodospirillales</taxon>
        <taxon>Thalassospiraceae</taxon>
        <taxon>Thalassospira</taxon>
    </lineage>
</organism>
<evidence type="ECO:0000313" key="2">
    <source>
        <dbReference type="Proteomes" id="UP000233597"/>
    </source>
</evidence>
<dbReference type="InterPro" id="IPR010982">
    <property type="entry name" value="Lambda_DNA-bd_dom_sf"/>
</dbReference>
<dbReference type="SUPFAM" id="SSF47413">
    <property type="entry name" value="lambda repressor-like DNA-binding domains"/>
    <property type="match status" value="1"/>
</dbReference>
<dbReference type="CDD" id="cd00093">
    <property type="entry name" value="HTH_XRE"/>
    <property type="match status" value="1"/>
</dbReference>
<dbReference type="InterPro" id="IPR001387">
    <property type="entry name" value="Cro/C1-type_HTH"/>
</dbReference>
<dbReference type="AlphaFoldDB" id="A0A2N3KV77"/>
<accession>A0A2N3KV77</accession>
<dbReference type="EMBL" id="NWTK01000005">
    <property type="protein sequence ID" value="PKR54438.1"/>
    <property type="molecule type" value="Genomic_DNA"/>
</dbReference>
<dbReference type="Proteomes" id="UP000233597">
    <property type="component" value="Unassembled WGS sequence"/>
</dbReference>
<evidence type="ECO:0000313" key="1">
    <source>
        <dbReference type="EMBL" id="PKR54438.1"/>
    </source>
</evidence>
<proteinExistence type="predicted"/>
<protein>
    <submittedName>
        <fullName evidence="1">Uncharacterized protein</fullName>
    </submittedName>
</protein>
<name>A0A2N3KV77_9PROT</name>
<dbReference type="OrthoDB" id="7361474at2"/>
<sequence length="169" mass="17815">MPKSYQIAHETLQAVFTTAFRRAVGTYQNQNKAITLAELARQTGIKARTLEAYRDGESLPSAINLVRIQGALPASFSNEIIALAGLGDAKRMTGREIDLHGINAQVAEFVATHAQHMADGRIDHAEMAVEMDLIATMHSALGDLIAAASRAQGQPAGLALVGLAKAGAA</sequence>
<comment type="caution">
    <text evidence="1">The sequence shown here is derived from an EMBL/GenBank/DDBJ whole genome shotgun (WGS) entry which is preliminary data.</text>
</comment>
<reference evidence="1 2" key="1">
    <citation type="submission" date="2017-09" db="EMBL/GenBank/DDBJ databases">
        <title>Biodiversity and function of Thalassospira species in the particle-attached aromatic-hydrocarbon-degrading consortia from the surface seawater of the South China Sea.</title>
        <authorList>
            <person name="Dong C."/>
            <person name="Liu R."/>
            <person name="Shao Z."/>
        </authorList>
    </citation>
    <scope>NUCLEOTIDE SEQUENCE [LARGE SCALE GENOMIC DNA]</scope>
    <source>
        <strain evidence="1 2">CSC1P2</strain>
    </source>
</reference>
<gene>
    <name evidence="1" type="ORF">COO20_09925</name>
</gene>
<dbReference type="RefSeq" id="WP_101266056.1">
    <property type="nucleotide sequence ID" value="NZ_NWTK01000005.1"/>
</dbReference>